<feature type="transmembrane region" description="Helical" evidence="1">
    <location>
        <begin position="48"/>
        <end position="71"/>
    </location>
</feature>
<comment type="caution">
    <text evidence="2">The sequence shown here is derived from an EMBL/GenBank/DDBJ whole genome shotgun (WGS) entry which is preliminary data.</text>
</comment>
<dbReference type="GeneID" id="78821406"/>
<dbReference type="Proteomes" id="UP001596432">
    <property type="component" value="Unassembled WGS sequence"/>
</dbReference>
<keyword evidence="1" id="KW-1133">Transmembrane helix</keyword>
<keyword evidence="1" id="KW-0472">Membrane</keyword>
<name>A0ABD5Y1I1_9EURY</name>
<dbReference type="AlphaFoldDB" id="A0ABD5Y1I1"/>
<evidence type="ECO:0000256" key="1">
    <source>
        <dbReference type="SAM" id="Phobius"/>
    </source>
</evidence>
<sequence length="112" mass="11439">MTPLRPVAHAPPSPDPMLLGVHLLAGVGSGLLLALGVVALGQRGSRSYLLVVLALGALVARTVVSGLAMFGPLDPGVHHFAEHALDAMLATFLLGAIYYARTTGPVAPGDPR</sequence>
<dbReference type="EMBL" id="JBHTAS010000001">
    <property type="protein sequence ID" value="MFC7141097.1"/>
    <property type="molecule type" value="Genomic_DNA"/>
</dbReference>
<organism evidence="2 3">
    <name type="scientific">Halosimplex aquaticum</name>
    <dbReference type="NCBI Taxonomy" id="3026162"/>
    <lineage>
        <taxon>Archaea</taxon>
        <taxon>Methanobacteriati</taxon>
        <taxon>Methanobacteriota</taxon>
        <taxon>Stenosarchaea group</taxon>
        <taxon>Halobacteria</taxon>
        <taxon>Halobacteriales</taxon>
        <taxon>Haloarculaceae</taxon>
        <taxon>Halosimplex</taxon>
    </lineage>
</organism>
<evidence type="ECO:0008006" key="4">
    <source>
        <dbReference type="Google" id="ProtNLM"/>
    </source>
</evidence>
<protein>
    <recommendedName>
        <fullName evidence="4">Integral membrane protein</fullName>
    </recommendedName>
</protein>
<feature type="transmembrane region" description="Helical" evidence="1">
    <location>
        <begin position="20"/>
        <end position="41"/>
    </location>
</feature>
<gene>
    <name evidence="2" type="ORF">ACFQMA_14835</name>
</gene>
<dbReference type="Pfam" id="PF24283">
    <property type="entry name" value="DUF7471"/>
    <property type="match status" value="1"/>
</dbReference>
<evidence type="ECO:0000313" key="2">
    <source>
        <dbReference type="EMBL" id="MFC7141097.1"/>
    </source>
</evidence>
<keyword evidence="1" id="KW-0812">Transmembrane</keyword>
<reference evidence="2 3" key="1">
    <citation type="journal article" date="2019" name="Int. J. Syst. Evol. Microbiol.">
        <title>The Global Catalogue of Microorganisms (GCM) 10K type strain sequencing project: providing services to taxonomists for standard genome sequencing and annotation.</title>
        <authorList>
            <consortium name="The Broad Institute Genomics Platform"/>
            <consortium name="The Broad Institute Genome Sequencing Center for Infectious Disease"/>
            <person name="Wu L."/>
            <person name="Ma J."/>
        </authorList>
    </citation>
    <scope>NUCLEOTIDE SEQUENCE [LARGE SCALE GENOMIC DNA]</scope>
    <source>
        <strain evidence="2 3">XZYJT29</strain>
    </source>
</reference>
<proteinExistence type="predicted"/>
<dbReference type="RefSeq" id="WP_274322187.1">
    <property type="nucleotide sequence ID" value="NZ_CP118158.1"/>
</dbReference>
<dbReference type="InterPro" id="IPR055894">
    <property type="entry name" value="DUF7471"/>
</dbReference>
<evidence type="ECO:0000313" key="3">
    <source>
        <dbReference type="Proteomes" id="UP001596432"/>
    </source>
</evidence>
<keyword evidence="3" id="KW-1185">Reference proteome</keyword>
<accession>A0ABD5Y1I1</accession>
<feature type="transmembrane region" description="Helical" evidence="1">
    <location>
        <begin position="83"/>
        <end position="100"/>
    </location>
</feature>